<name>A0A0F9KZ35_9ZZZZ</name>
<proteinExistence type="predicted"/>
<dbReference type="EMBL" id="LAZR01008245">
    <property type="protein sequence ID" value="KKM80021.1"/>
    <property type="molecule type" value="Genomic_DNA"/>
</dbReference>
<protein>
    <submittedName>
        <fullName evidence="1">Uncharacterized protein</fullName>
    </submittedName>
</protein>
<gene>
    <name evidence="1" type="ORF">LCGC14_1344030</name>
</gene>
<evidence type="ECO:0000313" key="1">
    <source>
        <dbReference type="EMBL" id="KKM80021.1"/>
    </source>
</evidence>
<accession>A0A0F9KZ35</accession>
<organism evidence="1">
    <name type="scientific">marine sediment metagenome</name>
    <dbReference type="NCBI Taxonomy" id="412755"/>
    <lineage>
        <taxon>unclassified sequences</taxon>
        <taxon>metagenomes</taxon>
        <taxon>ecological metagenomes</taxon>
    </lineage>
</organism>
<comment type="caution">
    <text evidence="1">The sequence shown here is derived from an EMBL/GenBank/DDBJ whole genome shotgun (WGS) entry which is preliminary data.</text>
</comment>
<sequence length="54" mass="6253">MTMKRKRKYTEAIHAQRVKKVIEKESPGSHCPAQPRYKINSPNPFAAWKGVVCR</sequence>
<dbReference type="AlphaFoldDB" id="A0A0F9KZ35"/>
<feature type="non-terminal residue" evidence="1">
    <location>
        <position position="54"/>
    </location>
</feature>
<reference evidence="1" key="1">
    <citation type="journal article" date="2015" name="Nature">
        <title>Complex archaea that bridge the gap between prokaryotes and eukaryotes.</title>
        <authorList>
            <person name="Spang A."/>
            <person name="Saw J.H."/>
            <person name="Jorgensen S.L."/>
            <person name="Zaremba-Niedzwiedzka K."/>
            <person name="Martijn J."/>
            <person name="Lind A.E."/>
            <person name="van Eijk R."/>
            <person name="Schleper C."/>
            <person name="Guy L."/>
            <person name="Ettema T.J."/>
        </authorList>
    </citation>
    <scope>NUCLEOTIDE SEQUENCE</scope>
</reference>